<dbReference type="Pfam" id="PF13193">
    <property type="entry name" value="AMP-binding_C"/>
    <property type="match status" value="1"/>
</dbReference>
<dbReference type="Proteomes" id="UP000013548">
    <property type="component" value="Chromosome"/>
</dbReference>
<dbReference type="InterPro" id="IPR025110">
    <property type="entry name" value="AMP-bd_C"/>
</dbReference>
<protein>
    <submittedName>
        <fullName evidence="3">Long-chain-fatty-acid--CoA ligase</fullName>
        <ecNumber evidence="3">6.2.1.3</ecNumber>
    </submittedName>
</protein>
<gene>
    <name evidence="3" type="ORF">J113_24935</name>
</gene>
<dbReference type="EC" id="6.2.1.3" evidence="3"/>
<dbReference type="BioCyc" id="MTUB1310114:G13A2-3621-MONOMER"/>
<dbReference type="HOGENOM" id="CLU_2917768_0_0_11"/>
<dbReference type="AlphaFoldDB" id="R4MJL1"/>
<feature type="region of interest" description="Disordered" evidence="1">
    <location>
        <begin position="33"/>
        <end position="61"/>
    </location>
</feature>
<dbReference type="PATRIC" id="fig|1310114.3.peg.5222"/>
<dbReference type="KEGG" id="mtuc:J113_24935"/>
<organism evidence="3 4">
    <name type="scientific">Mycobacterium tuberculosis CAS/NITR204</name>
    <dbReference type="NCBI Taxonomy" id="1310114"/>
    <lineage>
        <taxon>Bacteria</taxon>
        <taxon>Bacillati</taxon>
        <taxon>Actinomycetota</taxon>
        <taxon>Actinomycetes</taxon>
        <taxon>Mycobacteriales</taxon>
        <taxon>Mycobacteriaceae</taxon>
        <taxon>Mycobacterium</taxon>
        <taxon>Mycobacterium tuberculosis complex</taxon>
    </lineage>
</organism>
<evidence type="ECO:0000313" key="3">
    <source>
        <dbReference type="EMBL" id="AGL29038.1"/>
    </source>
</evidence>
<evidence type="ECO:0000313" key="4">
    <source>
        <dbReference type="Proteomes" id="UP000013548"/>
    </source>
</evidence>
<name>R4MJL1_MYCTX</name>
<dbReference type="InterPro" id="IPR045851">
    <property type="entry name" value="AMP-bd_C_sf"/>
</dbReference>
<dbReference type="Gene3D" id="3.30.300.30">
    <property type="match status" value="1"/>
</dbReference>
<evidence type="ECO:0000259" key="2">
    <source>
        <dbReference type="Pfam" id="PF13193"/>
    </source>
</evidence>
<reference evidence="3 4" key="1">
    <citation type="journal article" date="2013" name="Genome Announc.">
        <title>Whole-Genome Sequences of Four Clinical Isolates of Mycobacterium tuberculosis from Tamil Nadu, South India.</title>
        <authorList>
            <person name="Narayanan S."/>
            <person name="Deshpande U."/>
        </authorList>
    </citation>
    <scope>NUCLEOTIDE SEQUENCE [LARGE SCALE GENOMIC DNA]</scope>
    <source>
        <strain evidence="3 4">CAS/NITR204</strain>
    </source>
</reference>
<dbReference type="EMBL" id="CP005386">
    <property type="protein sequence ID" value="AGL29038.1"/>
    <property type="molecule type" value="Genomic_DNA"/>
</dbReference>
<accession>R4MJL1</accession>
<sequence>MYICGGLTTIAEVEQVLARMDGVADAAVIGVPDQPLGEVGERSGGAPRHGPRRGIGDRLHP</sequence>
<keyword evidence="3" id="KW-0436">Ligase</keyword>
<evidence type="ECO:0000256" key="1">
    <source>
        <dbReference type="SAM" id="MobiDB-lite"/>
    </source>
</evidence>
<dbReference type="GO" id="GO:0004467">
    <property type="term" value="F:long-chain fatty acid-CoA ligase activity"/>
    <property type="evidence" value="ECO:0007669"/>
    <property type="project" value="UniProtKB-EC"/>
</dbReference>
<dbReference type="SUPFAM" id="SSF56801">
    <property type="entry name" value="Acetyl-CoA synthetase-like"/>
    <property type="match status" value="1"/>
</dbReference>
<proteinExistence type="predicted"/>
<feature type="domain" description="AMP-binding enzyme C-terminal" evidence="2">
    <location>
        <begin position="12"/>
        <end position="39"/>
    </location>
</feature>